<sequence length="195" mass="21386">MAGDETPDTDRVLTVPNALSVLRLVGVPLFLWLLLRGDDGWALVTLALSGITDYLDGKIARHFHLVSRVGQLLDPIADRLYIISTLLGMAWRDIIPWWIVGVLLLREAFMAVLMLALKRVGQIGLPVHFVGKGATLNLLYAFPVILLGQVPGTVGEWALPIGWAFAWWGIVLYWVAAALYAAQAAPILRARGRVA</sequence>
<evidence type="ECO:0000313" key="13">
    <source>
        <dbReference type="EMBL" id="MBK6300100.1"/>
    </source>
</evidence>
<dbReference type="GO" id="GO:0016020">
    <property type="term" value="C:membrane"/>
    <property type="evidence" value="ECO:0007669"/>
    <property type="project" value="UniProtKB-SubCell"/>
</dbReference>
<keyword evidence="5 12" id="KW-0812">Transmembrane</keyword>
<evidence type="ECO:0000313" key="15">
    <source>
        <dbReference type="EMBL" id="MBL0003657.1"/>
    </source>
</evidence>
<dbReference type="GO" id="GO:0008444">
    <property type="term" value="F:CDP-diacylglycerol-glycerol-3-phosphate 3-phosphatidyltransferase activity"/>
    <property type="evidence" value="ECO:0007669"/>
    <property type="project" value="InterPro"/>
</dbReference>
<feature type="transmembrane region" description="Helical" evidence="12">
    <location>
        <begin position="161"/>
        <end position="182"/>
    </location>
</feature>
<dbReference type="PROSITE" id="PS00379">
    <property type="entry name" value="CDP_ALCOHOL_P_TRANSF"/>
    <property type="match status" value="1"/>
</dbReference>
<evidence type="ECO:0000256" key="8">
    <source>
        <dbReference type="ARBA" id="ARBA00023136"/>
    </source>
</evidence>
<keyword evidence="8 12" id="KW-0472">Membrane</keyword>
<reference evidence="16 17" key="1">
    <citation type="submission" date="2020-10" db="EMBL/GenBank/DDBJ databases">
        <title>Connecting structure to function with the recovery of over 1000 high-quality activated sludge metagenome-assembled genomes encoding full-length rRNA genes using long-read sequencing.</title>
        <authorList>
            <person name="Singleton C.M."/>
            <person name="Petriglieri F."/>
            <person name="Kristensen J.M."/>
            <person name="Kirkegaard R.H."/>
            <person name="Michaelsen T.Y."/>
            <person name="Andersen M.H."/>
            <person name="Karst S.M."/>
            <person name="Dueholm M.S."/>
            <person name="Nielsen P.H."/>
            <person name="Albertsen M."/>
        </authorList>
    </citation>
    <scope>NUCLEOTIDE SEQUENCE [LARGE SCALE GENOMIC DNA]</scope>
    <source>
        <strain evidence="13">AalE_18-Q3-R2-46_BAT3C.188</strain>
        <strain evidence="14">Ega_18-Q3-R5-49_MAXAC.001</strain>
        <strain evidence="15">Ribe_18-Q3-R11-54_MAXAC.001</strain>
    </source>
</reference>
<comment type="caution">
    <text evidence="13">The sequence shown here is derived from an EMBL/GenBank/DDBJ whole genome shotgun (WGS) entry which is preliminary data.</text>
</comment>
<evidence type="ECO:0000313" key="16">
    <source>
        <dbReference type="Proteomes" id="UP000718281"/>
    </source>
</evidence>
<keyword evidence="10" id="KW-1208">Phospholipid metabolism</keyword>
<dbReference type="EMBL" id="JADKGK010000014">
    <property type="protein sequence ID" value="MBL0003657.1"/>
    <property type="molecule type" value="Genomic_DNA"/>
</dbReference>
<dbReference type="InterPro" id="IPR000462">
    <property type="entry name" value="CDP-OH_P_trans"/>
</dbReference>
<dbReference type="PIRSF" id="PIRSF000847">
    <property type="entry name" value="Phos_ph_gly_syn"/>
    <property type="match status" value="1"/>
</dbReference>
<proteinExistence type="inferred from homology"/>
<dbReference type="InterPro" id="IPR043130">
    <property type="entry name" value="CDP-OH_PTrfase_TM_dom"/>
</dbReference>
<protein>
    <submittedName>
        <fullName evidence="13">CDP-alcohol phosphatidyltransferase family protein</fullName>
    </submittedName>
</protein>
<accession>A0A934X430</accession>
<evidence type="ECO:0000256" key="3">
    <source>
        <dbReference type="ARBA" id="ARBA00022516"/>
    </source>
</evidence>
<keyword evidence="6 12" id="KW-1133">Transmembrane helix</keyword>
<name>A0A934X430_9MICO</name>
<evidence type="ECO:0000256" key="1">
    <source>
        <dbReference type="ARBA" id="ARBA00004141"/>
    </source>
</evidence>
<dbReference type="PANTHER" id="PTHR14269:SF62">
    <property type="entry name" value="CDP-DIACYLGLYCEROL--GLYCEROL-3-PHOSPHATE 3-PHOSPHATIDYLTRANSFERASE 1, CHLOROPLASTIC"/>
    <property type="match status" value="1"/>
</dbReference>
<evidence type="ECO:0000256" key="4">
    <source>
        <dbReference type="ARBA" id="ARBA00022679"/>
    </source>
</evidence>
<dbReference type="InterPro" id="IPR004570">
    <property type="entry name" value="Phosphatidylglycerol_P_synth"/>
</dbReference>
<comment type="subcellular location">
    <subcellularLocation>
        <location evidence="1">Membrane</location>
        <topology evidence="1">Multi-pass membrane protein</topology>
    </subcellularLocation>
</comment>
<dbReference type="GO" id="GO:0046474">
    <property type="term" value="P:glycerophospholipid biosynthetic process"/>
    <property type="evidence" value="ECO:0007669"/>
    <property type="project" value="TreeGrafter"/>
</dbReference>
<comment type="similarity">
    <text evidence="2 11">Belongs to the CDP-alcohol phosphatidyltransferase class-I family.</text>
</comment>
<evidence type="ECO:0000313" key="17">
    <source>
        <dbReference type="Proteomes" id="UP000726105"/>
    </source>
</evidence>
<evidence type="ECO:0000256" key="12">
    <source>
        <dbReference type="SAM" id="Phobius"/>
    </source>
</evidence>
<evidence type="ECO:0000256" key="7">
    <source>
        <dbReference type="ARBA" id="ARBA00023098"/>
    </source>
</evidence>
<evidence type="ECO:0000256" key="9">
    <source>
        <dbReference type="ARBA" id="ARBA00023209"/>
    </source>
</evidence>
<dbReference type="AlphaFoldDB" id="A0A934X430"/>
<keyword evidence="4 11" id="KW-0808">Transferase</keyword>
<evidence type="ECO:0000256" key="11">
    <source>
        <dbReference type="RuleBase" id="RU003750"/>
    </source>
</evidence>
<feature type="transmembrane region" description="Helical" evidence="12">
    <location>
        <begin position="12"/>
        <end position="35"/>
    </location>
</feature>
<evidence type="ECO:0000256" key="2">
    <source>
        <dbReference type="ARBA" id="ARBA00010441"/>
    </source>
</evidence>
<dbReference type="Pfam" id="PF01066">
    <property type="entry name" value="CDP-OH_P_transf"/>
    <property type="match status" value="1"/>
</dbReference>
<dbReference type="PANTHER" id="PTHR14269">
    <property type="entry name" value="CDP-DIACYLGLYCEROL--GLYCEROL-3-PHOSPHATE 3-PHOSPHATIDYLTRANSFERASE-RELATED"/>
    <property type="match status" value="1"/>
</dbReference>
<dbReference type="Proteomes" id="UP000718281">
    <property type="component" value="Unassembled WGS sequence"/>
</dbReference>
<dbReference type="InterPro" id="IPR050324">
    <property type="entry name" value="CDP-alcohol_PTase-I"/>
</dbReference>
<dbReference type="Gene3D" id="1.20.120.1760">
    <property type="match status" value="1"/>
</dbReference>
<keyword evidence="9" id="KW-0594">Phospholipid biosynthesis</keyword>
<organism evidence="13 16">
    <name type="scientific">Candidatus Phosphoribacter hodrii</name>
    <dbReference type="NCBI Taxonomy" id="2953743"/>
    <lineage>
        <taxon>Bacteria</taxon>
        <taxon>Bacillati</taxon>
        <taxon>Actinomycetota</taxon>
        <taxon>Actinomycetes</taxon>
        <taxon>Micrococcales</taxon>
        <taxon>Dermatophilaceae</taxon>
        <taxon>Candidatus Phosphoribacter</taxon>
    </lineage>
</organism>
<feature type="transmembrane region" description="Helical" evidence="12">
    <location>
        <begin position="129"/>
        <end position="149"/>
    </location>
</feature>
<evidence type="ECO:0000256" key="10">
    <source>
        <dbReference type="ARBA" id="ARBA00023264"/>
    </source>
</evidence>
<dbReference type="Proteomes" id="UP000726105">
    <property type="component" value="Unassembled WGS sequence"/>
</dbReference>
<keyword evidence="3" id="KW-0444">Lipid biosynthesis</keyword>
<dbReference type="EMBL" id="JADJIB010000002">
    <property type="protein sequence ID" value="MBK7272427.1"/>
    <property type="molecule type" value="Genomic_DNA"/>
</dbReference>
<evidence type="ECO:0000256" key="6">
    <source>
        <dbReference type="ARBA" id="ARBA00022989"/>
    </source>
</evidence>
<dbReference type="InterPro" id="IPR048254">
    <property type="entry name" value="CDP_ALCOHOL_P_TRANSF_CS"/>
</dbReference>
<dbReference type="Proteomes" id="UP000886632">
    <property type="component" value="Unassembled WGS sequence"/>
</dbReference>
<dbReference type="EMBL" id="JADIXZ010000003">
    <property type="protein sequence ID" value="MBK6300100.1"/>
    <property type="molecule type" value="Genomic_DNA"/>
</dbReference>
<evidence type="ECO:0000256" key="5">
    <source>
        <dbReference type="ARBA" id="ARBA00022692"/>
    </source>
</evidence>
<keyword evidence="7" id="KW-0443">Lipid metabolism</keyword>
<gene>
    <name evidence="13" type="ORF">IPF40_03300</name>
    <name evidence="14" type="ORF">IPI13_04445</name>
    <name evidence="15" type="ORF">IPP00_06605</name>
</gene>
<evidence type="ECO:0000313" key="14">
    <source>
        <dbReference type="EMBL" id="MBK7272427.1"/>
    </source>
</evidence>
<feature type="transmembrane region" description="Helical" evidence="12">
    <location>
        <begin position="95"/>
        <end position="117"/>
    </location>
</feature>